<keyword evidence="4" id="KW-1185">Reference proteome</keyword>
<dbReference type="PROSITE" id="PS50966">
    <property type="entry name" value="ZF_SWIM"/>
    <property type="match status" value="1"/>
</dbReference>
<gene>
    <name evidence="3" type="ORF">LSAT_V11C400226560</name>
</gene>
<name>A0A9R1W097_LACSA</name>
<dbReference type="PANTHER" id="PTHR47718:SF17">
    <property type="entry name" value="PROTEIN FAR1-RELATED SEQUENCE 5-LIKE"/>
    <property type="match status" value="1"/>
</dbReference>
<evidence type="ECO:0000313" key="3">
    <source>
        <dbReference type="EMBL" id="KAJ0213653.1"/>
    </source>
</evidence>
<dbReference type="AlphaFoldDB" id="A0A9R1W097"/>
<evidence type="ECO:0000259" key="2">
    <source>
        <dbReference type="PROSITE" id="PS50966"/>
    </source>
</evidence>
<keyword evidence="1" id="KW-0479">Metal-binding</keyword>
<evidence type="ECO:0000313" key="4">
    <source>
        <dbReference type="Proteomes" id="UP000235145"/>
    </source>
</evidence>
<comment type="caution">
    <text evidence="3">The sequence shown here is derived from an EMBL/GenBank/DDBJ whole genome shotgun (WGS) entry which is preliminary data.</text>
</comment>
<organism evidence="3 4">
    <name type="scientific">Lactuca sativa</name>
    <name type="common">Garden lettuce</name>
    <dbReference type="NCBI Taxonomy" id="4236"/>
    <lineage>
        <taxon>Eukaryota</taxon>
        <taxon>Viridiplantae</taxon>
        <taxon>Streptophyta</taxon>
        <taxon>Embryophyta</taxon>
        <taxon>Tracheophyta</taxon>
        <taxon>Spermatophyta</taxon>
        <taxon>Magnoliopsida</taxon>
        <taxon>eudicotyledons</taxon>
        <taxon>Gunneridae</taxon>
        <taxon>Pentapetalae</taxon>
        <taxon>asterids</taxon>
        <taxon>campanulids</taxon>
        <taxon>Asterales</taxon>
        <taxon>Asteraceae</taxon>
        <taxon>Cichorioideae</taxon>
        <taxon>Cichorieae</taxon>
        <taxon>Lactucinae</taxon>
        <taxon>Lactuca</taxon>
    </lineage>
</organism>
<proteinExistence type="predicted"/>
<dbReference type="PANTHER" id="PTHR47718">
    <property type="entry name" value="OS01G0519700 PROTEIN"/>
    <property type="match status" value="1"/>
</dbReference>
<dbReference type="Proteomes" id="UP000235145">
    <property type="component" value="Unassembled WGS sequence"/>
</dbReference>
<protein>
    <recommendedName>
        <fullName evidence="2">SWIM-type domain-containing protein</fullName>
    </recommendedName>
</protein>
<accession>A0A9R1W097</accession>
<keyword evidence="1" id="KW-0863">Zinc-finger</keyword>
<sequence>MLLNAGDLRLIRASSSLRMCSIISPASNTSSLILGLFLQDLAKAKQTKAWMDDSPSFAGFPTIIDILGSRFYGIQAYALKIRSSSYGHNNGLDDTMERGYLEQIGSEIDQNILNKENSSFQNGYLVDDLEESLSDPLPGSTTHPHQKLLMVLSNLGFCKDDLSREMHDKYHHIWMQSRFVGLVDVHCVKQSSSDFVKVKLFKSDQKLLCSCFKIELTGTLCIHCFYVLRMESVESYQKAYLKKRWTKDVVPRYMDTYKIPNVHTKEKKEEIQSIIRELEFAMEFCIDRLVNDLDKLILVRDEMNEKMTMVDNETKNEKSMKNIEVIETLMGMEQKEKVNILPPTLINNKGVWKTKKRMKGKKEIDVEKAKDGRQFYKCGKYIKYGTSEKYDARNCHKFATEGATSNV</sequence>
<evidence type="ECO:0000256" key="1">
    <source>
        <dbReference type="PROSITE-ProRule" id="PRU00325"/>
    </source>
</evidence>
<dbReference type="EMBL" id="NBSK02000004">
    <property type="protein sequence ID" value="KAJ0213653.1"/>
    <property type="molecule type" value="Genomic_DNA"/>
</dbReference>
<keyword evidence="1" id="KW-0862">Zinc</keyword>
<feature type="domain" description="SWIM-type" evidence="2">
    <location>
        <begin position="194"/>
        <end position="232"/>
    </location>
</feature>
<dbReference type="GO" id="GO:0008270">
    <property type="term" value="F:zinc ion binding"/>
    <property type="evidence" value="ECO:0007669"/>
    <property type="project" value="UniProtKB-KW"/>
</dbReference>
<dbReference type="InterPro" id="IPR007527">
    <property type="entry name" value="Znf_SWIM"/>
</dbReference>
<reference evidence="3 4" key="1">
    <citation type="journal article" date="2017" name="Nat. Commun.">
        <title>Genome assembly with in vitro proximity ligation data and whole-genome triplication in lettuce.</title>
        <authorList>
            <person name="Reyes-Chin-Wo S."/>
            <person name="Wang Z."/>
            <person name="Yang X."/>
            <person name="Kozik A."/>
            <person name="Arikit S."/>
            <person name="Song C."/>
            <person name="Xia L."/>
            <person name="Froenicke L."/>
            <person name="Lavelle D.O."/>
            <person name="Truco M.J."/>
            <person name="Xia R."/>
            <person name="Zhu S."/>
            <person name="Xu C."/>
            <person name="Xu H."/>
            <person name="Xu X."/>
            <person name="Cox K."/>
            <person name="Korf I."/>
            <person name="Meyers B.C."/>
            <person name="Michelmore R.W."/>
        </authorList>
    </citation>
    <scope>NUCLEOTIDE SEQUENCE [LARGE SCALE GENOMIC DNA]</scope>
    <source>
        <strain evidence="4">cv. Salinas</strain>
        <tissue evidence="3">Seedlings</tissue>
    </source>
</reference>